<keyword evidence="3" id="KW-1185">Reference proteome</keyword>
<accession>A0A917TZK4</accession>
<evidence type="ECO:0000259" key="1">
    <source>
        <dbReference type="PROSITE" id="PS50011"/>
    </source>
</evidence>
<organism evidence="2 3">
    <name type="scientific">Micromonospora sonchi</name>
    <dbReference type="NCBI Taxonomy" id="1763543"/>
    <lineage>
        <taxon>Bacteria</taxon>
        <taxon>Bacillati</taxon>
        <taxon>Actinomycetota</taxon>
        <taxon>Actinomycetes</taxon>
        <taxon>Micromonosporales</taxon>
        <taxon>Micromonosporaceae</taxon>
        <taxon>Micromonospora</taxon>
    </lineage>
</organism>
<dbReference type="PROSITE" id="PS50011">
    <property type="entry name" value="PROTEIN_KINASE_DOM"/>
    <property type="match status" value="1"/>
</dbReference>
<evidence type="ECO:0000313" key="2">
    <source>
        <dbReference type="EMBL" id="GGM43226.1"/>
    </source>
</evidence>
<dbReference type="InterPro" id="IPR011009">
    <property type="entry name" value="Kinase-like_dom_sf"/>
</dbReference>
<feature type="domain" description="Protein kinase" evidence="1">
    <location>
        <begin position="38"/>
        <end position="324"/>
    </location>
</feature>
<evidence type="ECO:0000313" key="3">
    <source>
        <dbReference type="Proteomes" id="UP000608890"/>
    </source>
</evidence>
<dbReference type="SUPFAM" id="SSF46565">
    <property type="entry name" value="Chaperone J-domain"/>
    <property type="match status" value="1"/>
</dbReference>
<dbReference type="Gene3D" id="1.10.510.10">
    <property type="entry name" value="Transferase(Phosphotransferase) domain 1"/>
    <property type="match status" value="1"/>
</dbReference>
<dbReference type="GO" id="GO:0004672">
    <property type="term" value="F:protein kinase activity"/>
    <property type="evidence" value="ECO:0007669"/>
    <property type="project" value="InterPro"/>
</dbReference>
<reference evidence="2" key="1">
    <citation type="journal article" date="2014" name="Int. J. Syst. Evol. Microbiol.">
        <title>Complete genome sequence of Corynebacterium casei LMG S-19264T (=DSM 44701T), isolated from a smear-ripened cheese.</title>
        <authorList>
            <consortium name="US DOE Joint Genome Institute (JGI-PGF)"/>
            <person name="Walter F."/>
            <person name="Albersmeier A."/>
            <person name="Kalinowski J."/>
            <person name="Ruckert C."/>
        </authorList>
    </citation>
    <scope>NUCLEOTIDE SEQUENCE</scope>
    <source>
        <strain evidence="2">CGMCC 4.7312</strain>
    </source>
</reference>
<dbReference type="GO" id="GO:0005524">
    <property type="term" value="F:ATP binding"/>
    <property type="evidence" value="ECO:0007669"/>
    <property type="project" value="InterPro"/>
</dbReference>
<comment type="caution">
    <text evidence="2">The sequence shown here is derived from an EMBL/GenBank/DDBJ whole genome shotgun (WGS) entry which is preliminary data.</text>
</comment>
<dbReference type="InterPro" id="IPR036869">
    <property type="entry name" value="J_dom_sf"/>
</dbReference>
<dbReference type="SUPFAM" id="SSF56112">
    <property type="entry name" value="Protein kinase-like (PK-like)"/>
    <property type="match status" value="1"/>
</dbReference>
<dbReference type="Proteomes" id="UP000608890">
    <property type="component" value="Unassembled WGS sequence"/>
</dbReference>
<dbReference type="InterPro" id="IPR000719">
    <property type="entry name" value="Prot_kinase_dom"/>
</dbReference>
<protein>
    <recommendedName>
        <fullName evidence="1">Protein kinase domain-containing protein</fullName>
    </recommendedName>
</protein>
<gene>
    <name evidence="2" type="ORF">GCM10011608_29870</name>
</gene>
<dbReference type="RefSeq" id="WP_189044576.1">
    <property type="nucleotide sequence ID" value="NZ_BMNB01000012.1"/>
</dbReference>
<reference evidence="2" key="2">
    <citation type="submission" date="2020-09" db="EMBL/GenBank/DDBJ databases">
        <authorList>
            <person name="Sun Q."/>
            <person name="Zhou Y."/>
        </authorList>
    </citation>
    <scope>NUCLEOTIDE SEQUENCE</scope>
    <source>
        <strain evidence="2">CGMCC 4.7312</strain>
    </source>
</reference>
<name>A0A917TZK4_9ACTN</name>
<dbReference type="AlphaFoldDB" id="A0A917TZK4"/>
<dbReference type="EMBL" id="BMNB01000012">
    <property type="protein sequence ID" value="GGM43226.1"/>
    <property type="molecule type" value="Genomic_DNA"/>
</dbReference>
<proteinExistence type="predicted"/>
<sequence length="324" mass="36764">MRTDEAIRLVAAARDDDELFGLDEPDRRYRELVAVLHPDRLGRVGPGVRAEATEAFVRVTTRWRARRETVLRGYRCGRPAHSGDLADLYDVGADRLLKLPRDPRDNDLMDREERALRRLAERGDPRWLPYVPRLVDSFAHRDAATGAERRIIVLATAPGLHSLVEVRRSYPDGLDARDVAWMWRRLLVALGLAHRAGVVHGAVLPPHVLIEPDAHGVVLVDWCFSTDPDGIVPALVPGYQEWYPAEVTDRRPGGPGTDIAMAARCMTWLMGRRAPRELLTFARGCRQRVLRARPDDAWRLLGELDEVLHRLYGPRTFRPFTLNP</sequence>